<keyword evidence="2" id="KW-1185">Reference proteome</keyword>
<accession>A0AAV0ZQ47</accession>
<evidence type="ECO:0000313" key="2">
    <source>
        <dbReference type="Proteomes" id="UP001157006"/>
    </source>
</evidence>
<sequence length="145" mass="16396">MLFFHNKENEIVSSTARGWGYVRQLFFYGSDDFKDEGDLSQGGTNGGRGEGANGLKLHQGEGKCFDWNQGVRTCLWAANDNEKYRRRTSEEVVEGVINKTGRGDEGKEDNLPVGRNYEFIPEDIDWACNRVMARIRDGVTILVLQ</sequence>
<dbReference type="EMBL" id="OX451737">
    <property type="protein sequence ID" value="CAI8600037.1"/>
    <property type="molecule type" value="Genomic_DNA"/>
</dbReference>
<gene>
    <name evidence="1" type="ORF">VFH_II202880</name>
</gene>
<dbReference type="AlphaFoldDB" id="A0AAV0ZQ47"/>
<name>A0AAV0ZQ47_VICFA</name>
<dbReference type="Proteomes" id="UP001157006">
    <property type="component" value="Chromosome 2"/>
</dbReference>
<organism evidence="1 2">
    <name type="scientific">Vicia faba</name>
    <name type="common">Broad bean</name>
    <name type="synonym">Faba vulgaris</name>
    <dbReference type="NCBI Taxonomy" id="3906"/>
    <lineage>
        <taxon>Eukaryota</taxon>
        <taxon>Viridiplantae</taxon>
        <taxon>Streptophyta</taxon>
        <taxon>Embryophyta</taxon>
        <taxon>Tracheophyta</taxon>
        <taxon>Spermatophyta</taxon>
        <taxon>Magnoliopsida</taxon>
        <taxon>eudicotyledons</taxon>
        <taxon>Gunneridae</taxon>
        <taxon>Pentapetalae</taxon>
        <taxon>rosids</taxon>
        <taxon>fabids</taxon>
        <taxon>Fabales</taxon>
        <taxon>Fabaceae</taxon>
        <taxon>Papilionoideae</taxon>
        <taxon>50 kb inversion clade</taxon>
        <taxon>NPAAA clade</taxon>
        <taxon>Hologalegina</taxon>
        <taxon>IRL clade</taxon>
        <taxon>Fabeae</taxon>
        <taxon>Vicia</taxon>
    </lineage>
</organism>
<protein>
    <submittedName>
        <fullName evidence="1">Uncharacterized protein</fullName>
    </submittedName>
</protein>
<evidence type="ECO:0000313" key="1">
    <source>
        <dbReference type="EMBL" id="CAI8600037.1"/>
    </source>
</evidence>
<proteinExistence type="predicted"/>
<reference evidence="1 2" key="1">
    <citation type="submission" date="2023-01" db="EMBL/GenBank/DDBJ databases">
        <authorList>
            <person name="Kreplak J."/>
        </authorList>
    </citation>
    <scope>NUCLEOTIDE SEQUENCE [LARGE SCALE GENOMIC DNA]</scope>
</reference>